<feature type="domain" description="Xylose isomerase-like TIM barrel" evidence="1">
    <location>
        <begin position="44"/>
        <end position="259"/>
    </location>
</feature>
<dbReference type="InterPro" id="IPR050312">
    <property type="entry name" value="IolE/XylAMocC-like"/>
</dbReference>
<dbReference type="RefSeq" id="WP_013740015.1">
    <property type="nucleotide sequence ID" value="NC_015436.1"/>
</dbReference>
<keyword evidence="3" id="KW-1185">Reference proteome</keyword>
<keyword evidence="2" id="KW-0413">Isomerase</keyword>
<dbReference type="PANTHER" id="PTHR12110">
    <property type="entry name" value="HYDROXYPYRUVATE ISOMERASE"/>
    <property type="match status" value="1"/>
</dbReference>
<organism evidence="2 3">
    <name type="scientific">Parasphaerochaeta coccoides (strain ATCC BAA-1237 / DSM 17374 / SPN1)</name>
    <name type="common">Sphaerochaeta coccoides</name>
    <dbReference type="NCBI Taxonomy" id="760011"/>
    <lineage>
        <taxon>Bacteria</taxon>
        <taxon>Pseudomonadati</taxon>
        <taxon>Spirochaetota</taxon>
        <taxon>Spirochaetia</taxon>
        <taxon>Spirochaetales</taxon>
        <taxon>Sphaerochaetaceae</taxon>
        <taxon>Parasphaerochaeta</taxon>
    </lineage>
</organism>
<protein>
    <submittedName>
        <fullName evidence="2">Xylose isomerase domain-containing protein TIM barrel</fullName>
    </submittedName>
</protein>
<dbReference type="STRING" id="760011.Spico_1416"/>
<dbReference type="KEGG" id="scc:Spico_1416"/>
<reference evidence="3" key="1">
    <citation type="submission" date="2011-04" db="EMBL/GenBank/DDBJ databases">
        <title>The complete genome of Spirochaeta coccoides DSM 17374.</title>
        <authorList>
            <person name="Lucas S."/>
            <person name="Copeland A."/>
            <person name="Lapidus A."/>
            <person name="Bruce D."/>
            <person name="Goodwin L."/>
            <person name="Pitluck S."/>
            <person name="Peters L."/>
            <person name="Kyrpides N."/>
            <person name="Mavromatis K."/>
            <person name="Pagani I."/>
            <person name="Ivanova N."/>
            <person name="Ovchinnikova G."/>
            <person name="Lu M."/>
            <person name="Detter J.C."/>
            <person name="Tapia R."/>
            <person name="Han C."/>
            <person name="Land M."/>
            <person name="Hauser L."/>
            <person name="Markowitz V."/>
            <person name="Cheng J.-F."/>
            <person name="Hugenholtz P."/>
            <person name="Woyke T."/>
            <person name="Wu D."/>
            <person name="Spring S."/>
            <person name="Schroeder M."/>
            <person name="Brambilla E."/>
            <person name="Klenk H.-P."/>
            <person name="Eisen J.A."/>
        </authorList>
    </citation>
    <scope>NUCLEOTIDE SEQUENCE [LARGE SCALE GENOMIC DNA]</scope>
    <source>
        <strain evidence="3">ATCC BAA-1237 / DSM 17374 / SPN1</strain>
    </source>
</reference>
<dbReference type="Pfam" id="PF01261">
    <property type="entry name" value="AP_endonuc_2"/>
    <property type="match status" value="1"/>
</dbReference>
<sequence>MKGYMKGLATSTNIISFRRSGGHAPMISFMDVLSAHGWKNLDLNFCEMMNPESTLRTEESSVYLERLMHLREKHGFVYMQSHAPYVRDRFAMKDDEGRESDVLMAKAIRISASLGIPHVVVHPAPLPSDRPRREIISRNVAWLSPFVELASGLGVALALENLDAENEIHDADELCTLADAFGKAPVGICYDFGHANMHGKRDHAAFLRTVGKRLTATHVADNNGTEDEHLLPFHGTIAWEECLPILSGIGYDGYLTYEIMFFSRHLPEQTKGAFLDYALATGNHLMELAAKPTFV</sequence>
<evidence type="ECO:0000313" key="2">
    <source>
        <dbReference type="EMBL" id="AEC02620.1"/>
    </source>
</evidence>
<evidence type="ECO:0000313" key="3">
    <source>
        <dbReference type="Proteomes" id="UP000007939"/>
    </source>
</evidence>
<dbReference type="eggNOG" id="COG1082">
    <property type="taxonomic scope" value="Bacteria"/>
</dbReference>
<dbReference type="GO" id="GO:0016853">
    <property type="term" value="F:isomerase activity"/>
    <property type="evidence" value="ECO:0007669"/>
    <property type="project" value="UniProtKB-KW"/>
</dbReference>
<evidence type="ECO:0000259" key="1">
    <source>
        <dbReference type="Pfam" id="PF01261"/>
    </source>
</evidence>
<dbReference type="Proteomes" id="UP000007939">
    <property type="component" value="Chromosome"/>
</dbReference>
<accession>F4GI22</accession>
<dbReference type="AlphaFoldDB" id="F4GI22"/>
<dbReference type="InterPro" id="IPR036237">
    <property type="entry name" value="Xyl_isomerase-like_sf"/>
</dbReference>
<dbReference type="Gene3D" id="3.20.20.150">
    <property type="entry name" value="Divalent-metal-dependent TIM barrel enzymes"/>
    <property type="match status" value="1"/>
</dbReference>
<dbReference type="HOGENOM" id="CLU_081792_1_0_12"/>
<reference evidence="2 3" key="2">
    <citation type="journal article" date="2012" name="Stand. Genomic Sci.">
        <title>Complete genome sequence of the termite hindgut bacterium Spirochaeta coccoides type strain (SPN1(T)), reclassification in the genus Sphaerochaeta as Sphaerochaeta coccoides comb. nov. and emendations of the family Spirochaetaceae and the genus Sphaerochaeta.</title>
        <authorList>
            <person name="Abt B."/>
            <person name="Han C."/>
            <person name="Scheuner C."/>
            <person name="Lu M."/>
            <person name="Lapidus A."/>
            <person name="Nolan M."/>
            <person name="Lucas S."/>
            <person name="Hammon N."/>
            <person name="Deshpande S."/>
            <person name="Cheng J.F."/>
            <person name="Tapia R."/>
            <person name="Goodwin L.A."/>
            <person name="Pitluck S."/>
            <person name="Liolios K."/>
            <person name="Pagani I."/>
            <person name="Ivanova N."/>
            <person name="Mavromatis K."/>
            <person name="Mikhailova N."/>
            <person name="Huntemann M."/>
            <person name="Pati A."/>
            <person name="Chen A."/>
            <person name="Palaniappan K."/>
            <person name="Land M."/>
            <person name="Hauser L."/>
            <person name="Brambilla E.M."/>
            <person name="Rohde M."/>
            <person name="Spring S."/>
            <person name="Gronow S."/>
            <person name="Goker M."/>
            <person name="Woyke T."/>
            <person name="Bristow J."/>
            <person name="Eisen J.A."/>
            <person name="Markowitz V."/>
            <person name="Hugenholtz P."/>
            <person name="Kyrpides N.C."/>
            <person name="Klenk H.P."/>
            <person name="Detter J.C."/>
        </authorList>
    </citation>
    <scope>NUCLEOTIDE SEQUENCE [LARGE SCALE GENOMIC DNA]</scope>
    <source>
        <strain evidence="3">ATCC BAA-1237 / DSM 17374 / SPN1</strain>
    </source>
</reference>
<name>F4GI22_PARC1</name>
<dbReference type="SUPFAM" id="SSF51658">
    <property type="entry name" value="Xylose isomerase-like"/>
    <property type="match status" value="1"/>
</dbReference>
<dbReference type="InterPro" id="IPR013022">
    <property type="entry name" value="Xyl_isomerase-like_TIM-brl"/>
</dbReference>
<gene>
    <name evidence="2" type="ordered locus">Spico_1416</name>
</gene>
<proteinExistence type="predicted"/>
<dbReference type="EMBL" id="CP002659">
    <property type="protein sequence ID" value="AEC02620.1"/>
    <property type="molecule type" value="Genomic_DNA"/>
</dbReference>
<dbReference type="OrthoDB" id="368468at2"/>